<dbReference type="AlphaFoldDB" id="A4EAA7"/>
<accession>A4EAA7</accession>
<organism evidence="1 2">
    <name type="scientific">Collinsella aerofaciens (strain ATCC 25986 / DSM 3979 / JCM 10188 / KCTC 3647 / NCTC 11838 / VPI 1003)</name>
    <dbReference type="NCBI Taxonomy" id="411903"/>
    <lineage>
        <taxon>Bacteria</taxon>
        <taxon>Bacillati</taxon>
        <taxon>Actinomycetota</taxon>
        <taxon>Coriobacteriia</taxon>
        <taxon>Coriobacteriales</taxon>
        <taxon>Coriobacteriaceae</taxon>
        <taxon>Collinsella</taxon>
    </lineage>
</organism>
<gene>
    <name evidence="1" type="ORF">COLAER_01363</name>
</gene>
<dbReference type="EMBL" id="AAVN02000005">
    <property type="protein sequence ID" value="EBA39430.1"/>
    <property type="molecule type" value="Genomic_DNA"/>
</dbReference>
<protein>
    <submittedName>
        <fullName evidence="1">Uncharacterized protein</fullName>
    </submittedName>
</protein>
<name>A4EAA7_COLAA</name>
<reference evidence="1 2" key="1">
    <citation type="submission" date="2007-01" db="EMBL/GenBank/DDBJ databases">
        <title>Draft genome sequence of Collinsella aerofaciens (ATCC 25986).</title>
        <authorList>
            <person name="Sudarsanam P."/>
            <person name="Ley R."/>
            <person name="Guruge J."/>
            <person name="Turnbaugh P.J."/>
            <person name="Mahowald M."/>
            <person name="Liep D."/>
            <person name="Gordon J."/>
        </authorList>
    </citation>
    <scope>NUCLEOTIDE SEQUENCE [LARGE SCALE GENOMIC DNA]</scope>
    <source>
        <strain evidence="2">ATCC 25986 / DSM 3979 / JCM 10188 / KCTC 3647 / NCTC 11838 / VPI 1003</strain>
    </source>
</reference>
<evidence type="ECO:0000313" key="2">
    <source>
        <dbReference type="Proteomes" id="UP000002979"/>
    </source>
</evidence>
<sequence length="143" mass="15511">MTTGLRLIAAVNAATTEITPYAMTSNGILHNTASPTMDVVEAPARMRATGYSDPPAPFLITDTTTAGTIDTKSSTKPSRRASATAVRKRTCAVAGIWRTRRERHCRWVHASDVTTTGNSKKKEGSAAWRYERRINGGIFVLNS</sequence>
<evidence type="ECO:0000313" key="1">
    <source>
        <dbReference type="EMBL" id="EBA39430.1"/>
    </source>
</evidence>
<proteinExistence type="predicted"/>
<dbReference type="Proteomes" id="UP000002979">
    <property type="component" value="Unassembled WGS sequence"/>
</dbReference>
<comment type="caution">
    <text evidence="1">The sequence shown here is derived from an EMBL/GenBank/DDBJ whole genome shotgun (WGS) entry which is preliminary data.</text>
</comment>
<reference evidence="1 2" key="2">
    <citation type="submission" date="2007-04" db="EMBL/GenBank/DDBJ databases">
        <authorList>
            <person name="Fulton L."/>
            <person name="Clifton S."/>
            <person name="Fulton B."/>
            <person name="Xu J."/>
            <person name="Minx P."/>
            <person name="Mardis E.R."/>
            <person name="Wilson R.K."/>
        </authorList>
    </citation>
    <scope>NUCLEOTIDE SEQUENCE [LARGE SCALE GENOMIC DNA]</scope>
    <source>
        <strain evidence="2">ATCC 25986 / DSM 3979 / JCM 10188 / KCTC 3647 / NCTC 11838 / VPI 1003</strain>
    </source>
</reference>